<dbReference type="Gene3D" id="3.40.50.1820">
    <property type="entry name" value="alpha/beta hydrolase"/>
    <property type="match status" value="1"/>
</dbReference>
<protein>
    <submittedName>
        <fullName evidence="2">Alpha/beta hydrolase</fullName>
    </submittedName>
</protein>
<keyword evidence="2" id="KW-0378">Hydrolase</keyword>
<proteinExistence type="predicted"/>
<sequence length="259" mass="28029">MPDGTHLAYRVHTPPGPPSGRPPLLLLHGLAGHMGEWDALRAPLLRDGHTVIEYDARGHGASTRRPPTMTRAACVADAATLITRLELAPATLIGQSLGGHTALLTATAHPDLVASLILIEAGPGGPNPDLPTTISTWLRSWPLPFESLSSAETFLGHEAWARGLERREDGWHPRFDADKMTEAVTELATHSYWEEWSRITCPTLAVRGANGTIPVADFEKMKTRRPSTHTAVIPDAAHDVHLDQPGGLYEVIKAFLDGK</sequence>
<comment type="caution">
    <text evidence="2">The sequence shown here is derived from an EMBL/GenBank/DDBJ whole genome shotgun (WGS) entry which is preliminary data.</text>
</comment>
<dbReference type="Pfam" id="PF12697">
    <property type="entry name" value="Abhydrolase_6"/>
    <property type="match status" value="1"/>
</dbReference>
<dbReference type="SUPFAM" id="SSF53474">
    <property type="entry name" value="alpha/beta-Hydrolases"/>
    <property type="match status" value="1"/>
</dbReference>
<dbReference type="PANTHER" id="PTHR43194">
    <property type="entry name" value="HYDROLASE ALPHA/BETA FOLD FAMILY"/>
    <property type="match status" value="1"/>
</dbReference>
<dbReference type="GO" id="GO:0016787">
    <property type="term" value="F:hydrolase activity"/>
    <property type="evidence" value="ECO:0007669"/>
    <property type="project" value="UniProtKB-KW"/>
</dbReference>
<name>A0ABX3YPQ4_9ACTN</name>
<accession>A0ABX3YPQ4</accession>
<organism evidence="2 3">
    <name type="scientific">Streptomyces pharetrae CZA14</name>
    <dbReference type="NCBI Taxonomy" id="1144883"/>
    <lineage>
        <taxon>Bacteria</taxon>
        <taxon>Bacillati</taxon>
        <taxon>Actinomycetota</taxon>
        <taxon>Actinomycetes</taxon>
        <taxon>Kitasatosporales</taxon>
        <taxon>Streptomycetaceae</taxon>
        <taxon>Streptomyces</taxon>
    </lineage>
</organism>
<keyword evidence="3" id="KW-1185">Reference proteome</keyword>
<dbReference type="EMBL" id="MRYD01000014">
    <property type="protein sequence ID" value="OSZ61561.1"/>
    <property type="molecule type" value="Genomic_DNA"/>
</dbReference>
<reference evidence="2 3" key="1">
    <citation type="submission" date="2016-12" db="EMBL/GenBank/DDBJ databases">
        <title>Genome Mining:The Detection of Biosynthetic Gene Clusters to Aid in the Expression of Curamycin A produced by Streptomyces sp. strain CZA14.</title>
        <authorList>
            <person name="Durrell K.A."/>
            <person name="Kirby B.M."/>
            <person name="Khan W."/>
            <person name="Mthethwa T."/>
            <person name="Le Roes-Hill M."/>
        </authorList>
    </citation>
    <scope>NUCLEOTIDE SEQUENCE [LARGE SCALE GENOMIC DNA]</scope>
    <source>
        <strain evidence="2 3">CZA14</strain>
    </source>
</reference>
<evidence type="ECO:0000313" key="3">
    <source>
        <dbReference type="Proteomes" id="UP000194266"/>
    </source>
</evidence>
<evidence type="ECO:0000313" key="2">
    <source>
        <dbReference type="EMBL" id="OSZ61561.1"/>
    </source>
</evidence>
<dbReference type="PANTHER" id="PTHR43194:SF2">
    <property type="entry name" value="PEROXISOMAL MEMBRANE PROTEIN LPX1"/>
    <property type="match status" value="1"/>
</dbReference>
<dbReference type="InterPro" id="IPR000073">
    <property type="entry name" value="AB_hydrolase_1"/>
</dbReference>
<dbReference type="PRINTS" id="PR00111">
    <property type="entry name" value="ABHYDROLASE"/>
</dbReference>
<feature type="domain" description="AB hydrolase-1" evidence="1">
    <location>
        <begin position="24"/>
        <end position="249"/>
    </location>
</feature>
<dbReference type="InterPro" id="IPR029058">
    <property type="entry name" value="AB_hydrolase_fold"/>
</dbReference>
<dbReference type="Proteomes" id="UP000194266">
    <property type="component" value="Unassembled WGS sequence"/>
</dbReference>
<gene>
    <name evidence="2" type="ORF">OQI_04895</name>
</gene>
<dbReference type="InterPro" id="IPR050228">
    <property type="entry name" value="Carboxylesterase_BioH"/>
</dbReference>
<evidence type="ECO:0000259" key="1">
    <source>
        <dbReference type="Pfam" id="PF12697"/>
    </source>
</evidence>